<gene>
    <name evidence="9" type="primary">cobD</name>
    <name evidence="10" type="ORF">ACFP1Z_20110</name>
</gene>
<evidence type="ECO:0000313" key="11">
    <source>
        <dbReference type="Proteomes" id="UP001596083"/>
    </source>
</evidence>
<keyword evidence="7 9" id="KW-1133">Transmembrane helix</keyword>
<keyword evidence="5 9" id="KW-0169">Cobalamin biosynthesis</keyword>
<dbReference type="PANTHER" id="PTHR34308:SF1">
    <property type="entry name" value="COBALAMIN BIOSYNTHESIS PROTEIN CBIB"/>
    <property type="match status" value="1"/>
</dbReference>
<dbReference type="NCBIfam" id="TIGR00380">
    <property type="entry name" value="cobal_cbiB"/>
    <property type="match status" value="1"/>
</dbReference>
<comment type="caution">
    <text evidence="10">The sequence shown here is derived from an EMBL/GenBank/DDBJ whole genome shotgun (WGS) entry which is preliminary data.</text>
</comment>
<comment type="subcellular location">
    <subcellularLocation>
        <location evidence="1 9">Cell membrane</location>
        <topology evidence="1 9">Multi-pass membrane protein</topology>
    </subcellularLocation>
</comment>
<evidence type="ECO:0000256" key="7">
    <source>
        <dbReference type="ARBA" id="ARBA00022989"/>
    </source>
</evidence>
<keyword evidence="6 9" id="KW-0812">Transmembrane</keyword>
<sequence length="351" mass="36252">MRAEHLAFACGAALGHLGDLAFGDPRRGHPVAAFGRAAQAVERRLWRDHRGRGALHTLVCAGGTALGAALLARTVRTRLPAPARVPAEVALTAVATWAVLGGTSLGREARSVAKALEAGDLDAARERLPHLCGRDPQALDGQQIARAVVESVAENTSDAVVGALVWGALVGVPGLAGFRAVNTLDAMVGHKSPRYRRFGWASARLDDAVGWPGARLTAVLAVLAGPDPRTAWRVARRDAARHPSPNAGPVEAAFAGALGVRLGGTLAYGGRVEHRPVLGAELRPVEVADIERAVRLSRRVALLALGVAAGARTTGQALRAGGIRRAAGSISKGVPTGVAQSIVNGARGRNR</sequence>
<keyword evidence="8 9" id="KW-0472">Membrane</keyword>
<reference evidence="11" key="1">
    <citation type="journal article" date="2019" name="Int. J. Syst. Evol. Microbiol.">
        <title>The Global Catalogue of Microorganisms (GCM) 10K type strain sequencing project: providing services to taxonomists for standard genome sequencing and annotation.</title>
        <authorList>
            <consortium name="The Broad Institute Genomics Platform"/>
            <consortium name="The Broad Institute Genome Sequencing Center for Infectious Disease"/>
            <person name="Wu L."/>
            <person name="Ma J."/>
        </authorList>
    </citation>
    <scope>NUCLEOTIDE SEQUENCE [LARGE SCALE GENOMIC DNA]</scope>
    <source>
        <strain evidence="11">CGMCC 4.7304</strain>
    </source>
</reference>
<dbReference type="Proteomes" id="UP001596083">
    <property type="component" value="Unassembled WGS sequence"/>
</dbReference>
<name>A0ABW0Z560_9ACTN</name>
<organism evidence="10 11">
    <name type="scientific">Streptomyces gamaensis</name>
    <dbReference type="NCBI Taxonomy" id="1763542"/>
    <lineage>
        <taxon>Bacteria</taxon>
        <taxon>Bacillati</taxon>
        <taxon>Actinomycetota</taxon>
        <taxon>Actinomycetes</taxon>
        <taxon>Kitasatosporales</taxon>
        <taxon>Streptomycetaceae</taxon>
        <taxon>Streptomyces</taxon>
    </lineage>
</organism>
<evidence type="ECO:0000256" key="5">
    <source>
        <dbReference type="ARBA" id="ARBA00022573"/>
    </source>
</evidence>
<dbReference type="NCBIfam" id="NF002276">
    <property type="entry name" value="PRK01209.1-4"/>
    <property type="match status" value="1"/>
</dbReference>
<evidence type="ECO:0000256" key="1">
    <source>
        <dbReference type="ARBA" id="ARBA00004651"/>
    </source>
</evidence>
<evidence type="ECO:0000256" key="8">
    <source>
        <dbReference type="ARBA" id="ARBA00023136"/>
    </source>
</evidence>
<dbReference type="PANTHER" id="PTHR34308">
    <property type="entry name" value="COBALAMIN BIOSYNTHESIS PROTEIN CBIB"/>
    <property type="match status" value="1"/>
</dbReference>
<dbReference type="EMBL" id="JBHSPB010000012">
    <property type="protein sequence ID" value="MFC5722476.1"/>
    <property type="molecule type" value="Genomic_DNA"/>
</dbReference>
<dbReference type="RefSeq" id="WP_390317974.1">
    <property type="nucleotide sequence ID" value="NZ_JBHSPB010000012.1"/>
</dbReference>
<evidence type="ECO:0000256" key="4">
    <source>
        <dbReference type="ARBA" id="ARBA00022475"/>
    </source>
</evidence>
<dbReference type="InterPro" id="IPR004485">
    <property type="entry name" value="Cobalamin_biosynth_CobD/CbiB"/>
</dbReference>
<comment type="similarity">
    <text evidence="3 9">Belongs to the CobD/CbiB family.</text>
</comment>
<proteinExistence type="inferred from homology"/>
<keyword evidence="4 9" id="KW-1003">Cell membrane</keyword>
<dbReference type="HAMAP" id="MF_00024">
    <property type="entry name" value="CobD_CbiB"/>
    <property type="match status" value="1"/>
</dbReference>
<evidence type="ECO:0000256" key="2">
    <source>
        <dbReference type="ARBA" id="ARBA00004953"/>
    </source>
</evidence>
<evidence type="ECO:0000256" key="3">
    <source>
        <dbReference type="ARBA" id="ARBA00006263"/>
    </source>
</evidence>
<evidence type="ECO:0000256" key="6">
    <source>
        <dbReference type="ARBA" id="ARBA00022692"/>
    </source>
</evidence>
<protein>
    <recommendedName>
        <fullName evidence="9">Cobalamin biosynthesis protein CobD</fullName>
    </recommendedName>
</protein>
<comment type="pathway">
    <text evidence="2 9">Cofactor biosynthesis; adenosylcobalamin biosynthesis.</text>
</comment>
<evidence type="ECO:0000313" key="10">
    <source>
        <dbReference type="EMBL" id="MFC5722476.1"/>
    </source>
</evidence>
<dbReference type="Pfam" id="PF03186">
    <property type="entry name" value="CobD_Cbib"/>
    <property type="match status" value="1"/>
</dbReference>
<comment type="function">
    <text evidence="9">Converts cobyric acid to cobinamide by the addition of aminopropanol on the F carboxylic group.</text>
</comment>
<accession>A0ABW0Z560</accession>
<evidence type="ECO:0000256" key="9">
    <source>
        <dbReference type="HAMAP-Rule" id="MF_00024"/>
    </source>
</evidence>
<keyword evidence="11" id="KW-1185">Reference proteome</keyword>